<comment type="caution">
    <text evidence="1">The sequence shown here is derived from an EMBL/GenBank/DDBJ whole genome shotgun (WGS) entry which is preliminary data.</text>
</comment>
<accession>T1C1T7</accession>
<dbReference type="Gene3D" id="2.60.40.1760">
    <property type="entry name" value="glycosyl hydrolase (family 31)"/>
    <property type="match status" value="1"/>
</dbReference>
<dbReference type="EMBL" id="AUZY01000162">
    <property type="protein sequence ID" value="EQD79436.1"/>
    <property type="molecule type" value="Genomic_DNA"/>
</dbReference>
<feature type="non-terminal residue" evidence="1">
    <location>
        <position position="1"/>
    </location>
</feature>
<name>T1C1T7_9ZZZZ</name>
<organism evidence="1">
    <name type="scientific">mine drainage metagenome</name>
    <dbReference type="NCBI Taxonomy" id="410659"/>
    <lineage>
        <taxon>unclassified sequences</taxon>
        <taxon>metagenomes</taxon>
        <taxon>ecological metagenomes</taxon>
    </lineage>
</organism>
<reference evidence="1" key="1">
    <citation type="submission" date="2013-08" db="EMBL/GenBank/DDBJ databases">
        <authorList>
            <person name="Mendez C."/>
            <person name="Richter M."/>
            <person name="Ferrer M."/>
            <person name="Sanchez J."/>
        </authorList>
    </citation>
    <scope>NUCLEOTIDE SEQUENCE</scope>
</reference>
<protein>
    <submittedName>
        <fullName evidence="1">Uncharacterized protein</fullName>
    </submittedName>
</protein>
<evidence type="ECO:0000313" key="1">
    <source>
        <dbReference type="EMBL" id="EQD79436.1"/>
    </source>
</evidence>
<sequence length="142" mass="15658">SRRMRVVVDRRAGTLSVYRPGVSVPVLTQRGLGLLGRDTLALRFRPRTAALYGVHGFNSFQTARSGMLRMGRQLATAGWEGDAGAPLVWSTSGFALLVDSQKTLFDLGHGFIKVLHETRPDLDYYLILGNPPRIFSTLDVLT</sequence>
<dbReference type="AlphaFoldDB" id="T1C1T7"/>
<reference evidence="1" key="2">
    <citation type="journal article" date="2014" name="ISME J.">
        <title>Microbial stratification in low pH oxic and suboxic macroscopic growths along an acid mine drainage.</title>
        <authorList>
            <person name="Mendez-Garcia C."/>
            <person name="Mesa V."/>
            <person name="Sprenger R.R."/>
            <person name="Richter M."/>
            <person name="Diez M.S."/>
            <person name="Solano J."/>
            <person name="Bargiela R."/>
            <person name="Golyshina O.V."/>
            <person name="Manteca A."/>
            <person name="Ramos J.L."/>
            <person name="Gallego J.R."/>
            <person name="Llorente I."/>
            <person name="Martins Dos Santos V.A."/>
            <person name="Jensen O.N."/>
            <person name="Pelaez A.I."/>
            <person name="Sanchez J."/>
            <person name="Ferrer M."/>
        </authorList>
    </citation>
    <scope>NUCLEOTIDE SEQUENCE</scope>
</reference>
<proteinExistence type="predicted"/>
<feature type="non-terminal residue" evidence="1">
    <location>
        <position position="142"/>
    </location>
</feature>
<gene>
    <name evidence="1" type="ORF">B1B_00209</name>
</gene>